<gene>
    <name evidence="2" type="ORF">N7G274_005926</name>
</gene>
<evidence type="ECO:0000313" key="3">
    <source>
        <dbReference type="Proteomes" id="UP001590950"/>
    </source>
</evidence>
<feature type="compositionally biased region" description="Basic and acidic residues" evidence="1">
    <location>
        <begin position="103"/>
        <end position="114"/>
    </location>
</feature>
<proteinExistence type="predicted"/>
<comment type="caution">
    <text evidence="2">The sequence shown here is derived from an EMBL/GenBank/DDBJ whole genome shotgun (WGS) entry which is preliminary data.</text>
</comment>
<feature type="compositionally biased region" description="Polar residues" evidence="1">
    <location>
        <begin position="75"/>
        <end position="94"/>
    </location>
</feature>
<dbReference type="PANTHER" id="PTHR28307">
    <property type="entry name" value="PROTEIN PAL1"/>
    <property type="match status" value="1"/>
</dbReference>
<feature type="compositionally biased region" description="Basic residues" evidence="1">
    <location>
        <begin position="378"/>
        <end position="392"/>
    </location>
</feature>
<dbReference type="Proteomes" id="UP001590950">
    <property type="component" value="Unassembled WGS sequence"/>
</dbReference>
<keyword evidence="3" id="KW-1185">Reference proteome</keyword>
<name>A0ABR4A7R3_9LECA</name>
<dbReference type="Pfam" id="PF08316">
    <property type="entry name" value="Pal1"/>
    <property type="match status" value="1"/>
</dbReference>
<accession>A0ABR4A7R3</accession>
<feature type="region of interest" description="Disordered" evidence="1">
    <location>
        <begin position="1"/>
        <end position="169"/>
    </location>
</feature>
<sequence length="392" mass="43043">MESSEDKQWASRYLLDPLNAPQPSDETGPGTHYGSTFAPQTTGDSITSSGTVPRKAPSASIRSSHSAYDQKPISAVSTGSSNNPYRNGISSSGYPTPPQSASPRKDRFPHRQEAFPDFDGSYSPSRRSIDQASTQIPTSTGGHASSTIDGHRRRTSSLNQRYPGDQSNRPLDMIIQDAKHADRAPHLRKKHQVGPDSIDRLDNLTGAYHHEGPYDATLLARNTSYTSSPIQAVSASNQEALKATPREMIKDSVEKHRPLDGTAMVPPGKADQYGNVYNYDEGSDMMIDNNPEGGAYKRWPGITYLPEDLKGKGEPSYSLEKALKEHESHSRHTSEGNNNMDNGIEMVTPAAKRRPLSDGQNYADWQSHVRRSSSGAAKLRRRFGSLKIKSHK</sequence>
<organism evidence="2 3">
    <name type="scientific">Stereocaulon virgatum</name>
    <dbReference type="NCBI Taxonomy" id="373712"/>
    <lineage>
        <taxon>Eukaryota</taxon>
        <taxon>Fungi</taxon>
        <taxon>Dikarya</taxon>
        <taxon>Ascomycota</taxon>
        <taxon>Pezizomycotina</taxon>
        <taxon>Lecanoromycetes</taxon>
        <taxon>OSLEUM clade</taxon>
        <taxon>Lecanoromycetidae</taxon>
        <taxon>Lecanorales</taxon>
        <taxon>Lecanorineae</taxon>
        <taxon>Stereocaulaceae</taxon>
        <taxon>Stereocaulon</taxon>
    </lineage>
</organism>
<feature type="region of interest" description="Disordered" evidence="1">
    <location>
        <begin position="323"/>
        <end position="392"/>
    </location>
</feature>
<dbReference type="InterPro" id="IPR013226">
    <property type="entry name" value="Pal1"/>
</dbReference>
<dbReference type="EMBL" id="JBEFKJ010000017">
    <property type="protein sequence ID" value="KAL2041544.1"/>
    <property type="molecule type" value="Genomic_DNA"/>
</dbReference>
<dbReference type="PANTHER" id="PTHR28307:SF1">
    <property type="entry name" value="PAL1 CELL MORPHOLOGY PROTEIN"/>
    <property type="match status" value="1"/>
</dbReference>
<feature type="compositionally biased region" description="Polar residues" evidence="1">
    <location>
        <begin position="33"/>
        <end position="51"/>
    </location>
</feature>
<feature type="compositionally biased region" description="Basic and acidic residues" evidence="1">
    <location>
        <begin position="323"/>
        <end position="334"/>
    </location>
</feature>
<feature type="compositionally biased region" description="Polar residues" evidence="1">
    <location>
        <begin position="122"/>
        <end position="148"/>
    </location>
</feature>
<evidence type="ECO:0008006" key="4">
    <source>
        <dbReference type="Google" id="ProtNLM"/>
    </source>
</evidence>
<feature type="compositionally biased region" description="Polar residues" evidence="1">
    <location>
        <begin position="156"/>
        <end position="169"/>
    </location>
</feature>
<evidence type="ECO:0000313" key="2">
    <source>
        <dbReference type="EMBL" id="KAL2041544.1"/>
    </source>
</evidence>
<evidence type="ECO:0000256" key="1">
    <source>
        <dbReference type="SAM" id="MobiDB-lite"/>
    </source>
</evidence>
<protein>
    <recommendedName>
        <fullName evidence="4">Pal1 cell morphology</fullName>
    </recommendedName>
</protein>
<reference evidence="2 3" key="1">
    <citation type="submission" date="2024-09" db="EMBL/GenBank/DDBJ databases">
        <title>Rethinking Asexuality: The Enigmatic Case of Functional Sexual Genes in Lepraria (Stereocaulaceae).</title>
        <authorList>
            <person name="Doellman M."/>
            <person name="Sun Y."/>
            <person name="Barcenas-Pena A."/>
            <person name="Lumbsch H.T."/>
            <person name="Grewe F."/>
        </authorList>
    </citation>
    <scope>NUCLEOTIDE SEQUENCE [LARGE SCALE GENOMIC DNA]</scope>
    <source>
        <strain evidence="2 3">Mercado 3170</strain>
    </source>
</reference>